<keyword evidence="2" id="KW-1185">Reference proteome</keyword>
<gene>
    <name evidence="1" type="ORF">LPLAT_LOCUS378</name>
</gene>
<accession>A0AAV2N2E9</accession>
<dbReference type="EMBL" id="OZ034824">
    <property type="protein sequence ID" value="CAL1673501.1"/>
    <property type="molecule type" value="Genomic_DNA"/>
</dbReference>
<dbReference type="AlphaFoldDB" id="A0AAV2N2E9"/>
<organism evidence="1 2">
    <name type="scientific">Lasius platythorax</name>
    <dbReference type="NCBI Taxonomy" id="488582"/>
    <lineage>
        <taxon>Eukaryota</taxon>
        <taxon>Metazoa</taxon>
        <taxon>Ecdysozoa</taxon>
        <taxon>Arthropoda</taxon>
        <taxon>Hexapoda</taxon>
        <taxon>Insecta</taxon>
        <taxon>Pterygota</taxon>
        <taxon>Neoptera</taxon>
        <taxon>Endopterygota</taxon>
        <taxon>Hymenoptera</taxon>
        <taxon>Apocrita</taxon>
        <taxon>Aculeata</taxon>
        <taxon>Formicoidea</taxon>
        <taxon>Formicidae</taxon>
        <taxon>Formicinae</taxon>
        <taxon>Lasius</taxon>
        <taxon>Lasius</taxon>
    </lineage>
</organism>
<proteinExistence type="predicted"/>
<reference evidence="1 2" key="1">
    <citation type="submission" date="2024-04" db="EMBL/GenBank/DDBJ databases">
        <authorList>
            <consortium name="Molecular Ecology Group"/>
        </authorList>
    </citation>
    <scope>NUCLEOTIDE SEQUENCE [LARGE SCALE GENOMIC DNA]</scope>
</reference>
<sequence length="104" mass="11979">MLNESKWRKLRDERMCSADARRMSRRIDQDCRSGNSCFHLAPKRSLRNSLLRLSALQLVKIKVSTRRRYDLAALSTVNEPLILVMLLCALNACKTRVCMPVLCV</sequence>
<name>A0AAV2N2E9_9HYME</name>
<dbReference type="Proteomes" id="UP001497644">
    <property type="component" value="Chromosome 1"/>
</dbReference>
<evidence type="ECO:0000313" key="1">
    <source>
        <dbReference type="EMBL" id="CAL1673501.1"/>
    </source>
</evidence>
<protein>
    <submittedName>
        <fullName evidence="1">Uncharacterized protein</fullName>
    </submittedName>
</protein>
<evidence type="ECO:0000313" key="2">
    <source>
        <dbReference type="Proteomes" id="UP001497644"/>
    </source>
</evidence>